<keyword evidence="1" id="KW-0732">Signal</keyword>
<organism evidence="2 3">
    <name type="scientific">Petrolisthes cinctipes</name>
    <name type="common">Flat porcelain crab</name>
    <dbReference type="NCBI Taxonomy" id="88211"/>
    <lineage>
        <taxon>Eukaryota</taxon>
        <taxon>Metazoa</taxon>
        <taxon>Ecdysozoa</taxon>
        <taxon>Arthropoda</taxon>
        <taxon>Crustacea</taxon>
        <taxon>Multicrustacea</taxon>
        <taxon>Malacostraca</taxon>
        <taxon>Eumalacostraca</taxon>
        <taxon>Eucarida</taxon>
        <taxon>Decapoda</taxon>
        <taxon>Pleocyemata</taxon>
        <taxon>Anomura</taxon>
        <taxon>Galatheoidea</taxon>
        <taxon>Porcellanidae</taxon>
        <taxon>Petrolisthes</taxon>
    </lineage>
</organism>
<dbReference type="Proteomes" id="UP001286313">
    <property type="component" value="Unassembled WGS sequence"/>
</dbReference>
<protein>
    <submittedName>
        <fullName evidence="2">Uncharacterized protein</fullName>
    </submittedName>
</protein>
<evidence type="ECO:0000256" key="1">
    <source>
        <dbReference type="SAM" id="SignalP"/>
    </source>
</evidence>
<evidence type="ECO:0000313" key="2">
    <source>
        <dbReference type="EMBL" id="KAK3877678.1"/>
    </source>
</evidence>
<proteinExistence type="predicted"/>
<accession>A0AAE1FNT2</accession>
<feature type="chain" id="PRO_5042235414" evidence="1">
    <location>
        <begin position="18"/>
        <end position="125"/>
    </location>
</feature>
<evidence type="ECO:0000313" key="3">
    <source>
        <dbReference type="Proteomes" id="UP001286313"/>
    </source>
</evidence>
<gene>
    <name evidence="2" type="ORF">Pcinc_017614</name>
</gene>
<dbReference type="AlphaFoldDB" id="A0AAE1FNT2"/>
<sequence length="125" mass="14314">MLSGTLLTFVMITMVTAVEMTDTTPPQQQQHSQPTTPTENLLRQALVIHSQSFLSRQFSWEVHREEWEEGEARLTNTTLRVKNLEGTSSSPGLRVFTLSHKKERGERGNSVEWCVERPKQVCETE</sequence>
<keyword evidence="3" id="KW-1185">Reference proteome</keyword>
<dbReference type="EMBL" id="JAWQEG010001640">
    <property type="protein sequence ID" value="KAK3877678.1"/>
    <property type="molecule type" value="Genomic_DNA"/>
</dbReference>
<feature type="signal peptide" evidence="1">
    <location>
        <begin position="1"/>
        <end position="17"/>
    </location>
</feature>
<reference evidence="2" key="1">
    <citation type="submission" date="2023-10" db="EMBL/GenBank/DDBJ databases">
        <title>Genome assemblies of two species of porcelain crab, Petrolisthes cinctipes and Petrolisthes manimaculis (Anomura: Porcellanidae).</title>
        <authorList>
            <person name="Angst P."/>
        </authorList>
    </citation>
    <scope>NUCLEOTIDE SEQUENCE</scope>
    <source>
        <strain evidence="2">PB745_01</strain>
        <tissue evidence="2">Gill</tissue>
    </source>
</reference>
<name>A0AAE1FNT2_PETCI</name>
<comment type="caution">
    <text evidence="2">The sequence shown here is derived from an EMBL/GenBank/DDBJ whole genome shotgun (WGS) entry which is preliminary data.</text>
</comment>